<evidence type="ECO:0000256" key="1">
    <source>
        <dbReference type="SAM" id="MobiDB-lite"/>
    </source>
</evidence>
<feature type="compositionally biased region" description="Basic and acidic residues" evidence="1">
    <location>
        <begin position="158"/>
        <end position="184"/>
    </location>
</feature>
<protein>
    <submittedName>
        <fullName evidence="2">Uncharacterized protein</fullName>
    </submittedName>
</protein>
<keyword evidence="3" id="KW-1185">Reference proteome</keyword>
<name>A0A178FQ15_TRIVO</name>
<sequence>MDLKLIRDQHLAIRLTFENSDRVKRWLRTLPAKPISPGNGSSLSPDFAKAHLMDRCCHPDCAFQVRLISVHNHIHHKGMSLEQLYPVSWTASGSSTSTGTTFLTAKSHQTASDGGETEPEEPNELEKSKEPQELEEREESVEPEKLEEIKEPDELDELKEPVDSEGQERQAEPEEREEHKKLEEYEVPGVYSGLGKHDKPEVHNIPEEDDKSEEHKKLEEHDVPEIHSGLGKHDKPEVHNIPEEDDKSEEHKKLEEHDVPEIHSGLGKHDKPEVHNIPEEDDESEEHKKLEEHDVPEVLNELGKHDEPEELPQRKQPDERPRETEEMDYLATRVKERMEKPRKKPEPLHTPFEINLYQASWFHKLDLSEEDSLLGKDDLDFLASKPFEESTRRQLRRGLQRMFKTPSLSIRRRLRRWKQAIAKRLGER</sequence>
<proteinExistence type="predicted"/>
<dbReference type="AlphaFoldDB" id="A0A178FQ15"/>
<organism evidence="2 3">
    <name type="scientific">Trichophyton violaceum</name>
    <dbReference type="NCBI Taxonomy" id="34388"/>
    <lineage>
        <taxon>Eukaryota</taxon>
        <taxon>Fungi</taxon>
        <taxon>Dikarya</taxon>
        <taxon>Ascomycota</taxon>
        <taxon>Pezizomycotina</taxon>
        <taxon>Eurotiomycetes</taxon>
        <taxon>Eurotiomycetidae</taxon>
        <taxon>Onygenales</taxon>
        <taxon>Arthrodermataceae</taxon>
        <taxon>Trichophyton</taxon>
    </lineage>
</organism>
<feature type="compositionally biased region" description="Basic and acidic residues" evidence="1">
    <location>
        <begin position="285"/>
        <end position="324"/>
    </location>
</feature>
<reference evidence="2 3" key="1">
    <citation type="submission" date="2016-05" db="EMBL/GenBank/DDBJ databases">
        <title>Genome sequencing of Trichophyton violaceum CMCC(F)T3l isolated from hair.</title>
        <authorList>
            <person name="Zhan P."/>
            <person name="Tao Y."/>
            <person name="Liu W."/>
        </authorList>
    </citation>
    <scope>NUCLEOTIDE SEQUENCE [LARGE SCALE GENOMIC DNA]</scope>
    <source>
        <strain evidence="3">CMCC(F)T3l</strain>
    </source>
</reference>
<evidence type="ECO:0000313" key="3">
    <source>
        <dbReference type="Proteomes" id="UP000243519"/>
    </source>
</evidence>
<dbReference type="OrthoDB" id="4174433at2759"/>
<accession>A0A178FQ15</accession>
<dbReference type="Proteomes" id="UP000243519">
    <property type="component" value="Unassembled WGS sequence"/>
</dbReference>
<feature type="compositionally biased region" description="Basic and acidic residues" evidence="1">
    <location>
        <begin position="195"/>
        <end position="278"/>
    </location>
</feature>
<comment type="caution">
    <text evidence="2">The sequence shown here is derived from an EMBL/GenBank/DDBJ whole genome shotgun (WGS) entry which is preliminary data.</text>
</comment>
<feature type="region of interest" description="Disordered" evidence="1">
    <location>
        <begin position="106"/>
        <end position="326"/>
    </location>
</feature>
<dbReference type="EMBL" id="LHPN01000002">
    <property type="protein sequence ID" value="OAL74204.1"/>
    <property type="molecule type" value="Genomic_DNA"/>
</dbReference>
<feature type="compositionally biased region" description="Basic and acidic residues" evidence="1">
    <location>
        <begin position="124"/>
        <end position="149"/>
    </location>
</feature>
<evidence type="ECO:0000313" key="2">
    <source>
        <dbReference type="EMBL" id="OAL74204.1"/>
    </source>
</evidence>
<gene>
    <name evidence="2" type="ORF">A7D00_2236</name>
</gene>